<accession>A0ACC0D0B7</accession>
<keyword evidence="2" id="KW-1185">Reference proteome</keyword>
<protein>
    <submittedName>
        <fullName evidence="1">MFS transporter</fullName>
    </submittedName>
</protein>
<proteinExistence type="predicted"/>
<reference evidence="1 2" key="1">
    <citation type="journal article" date="2022" name="New Phytol.">
        <title>Ecological generalism drives hyperdiversity of secondary metabolite gene clusters in xylarialean endophytes.</title>
        <authorList>
            <person name="Franco M.E.E."/>
            <person name="Wisecaver J.H."/>
            <person name="Arnold A.E."/>
            <person name="Ju Y.M."/>
            <person name="Slot J.C."/>
            <person name="Ahrendt S."/>
            <person name="Moore L.P."/>
            <person name="Eastman K.E."/>
            <person name="Scott K."/>
            <person name="Konkel Z."/>
            <person name="Mondo S.J."/>
            <person name="Kuo A."/>
            <person name="Hayes R.D."/>
            <person name="Haridas S."/>
            <person name="Andreopoulos B."/>
            <person name="Riley R."/>
            <person name="LaButti K."/>
            <person name="Pangilinan J."/>
            <person name="Lipzen A."/>
            <person name="Amirebrahimi M."/>
            <person name="Yan J."/>
            <person name="Adam C."/>
            <person name="Keymanesh K."/>
            <person name="Ng V."/>
            <person name="Louie K."/>
            <person name="Northen T."/>
            <person name="Drula E."/>
            <person name="Henrissat B."/>
            <person name="Hsieh H.M."/>
            <person name="Youens-Clark K."/>
            <person name="Lutzoni F."/>
            <person name="Miadlikowska J."/>
            <person name="Eastwood D.C."/>
            <person name="Hamelin R.C."/>
            <person name="Grigoriev I.V."/>
            <person name="U'Ren J.M."/>
        </authorList>
    </citation>
    <scope>NUCLEOTIDE SEQUENCE [LARGE SCALE GENOMIC DNA]</scope>
    <source>
        <strain evidence="1 2">ER1909</strain>
    </source>
</reference>
<sequence>MEITPAPLPIQAPAAIPMIATTSKDETALSTGADPGSEGWKPTKRFILAFGSLLTIVSAVAIESTSLPTALPIMSADLGGTALQAFWSGTGFLLASTVIQPTVASMSHILGRRIMLYVSSAGFTGGSLIAALAHNFNVVLVGRVIQGAGGGGLIVLLEILISDLVPLEHRGTWFSINSAMWGFGTSTGPLIGAGFAQNVSWRWIFWINLPIVGVGMLLVTLFLQQAQIPGHIIEKLRKFDWLGSVLFSVSTAGFLFGITTGGVMFPWSSYQAIIPLIVGFLGMVFFLFWEFSYASQPIVDKRIFNTWAATSAYIQTMVHGLILYASIYFLTLYYQAVKLYSPVTSAIALLPETVGLSLASVAVGALTGMLKRYRWALWGGWVLTTAGSGLLYLLDTETTVTQWVFLNIPFGIGTGMLFTAEILTIQAATEPELNGEAAAFFSFIRVLGQAFGVAISGVIFQNTLKGNLLRIPGFASLADEYSRDATAIVSLIQSMPDGGTKTRVIQAFSDSLQSIWLELVAFSAAGLLLSLTVKGYSMTQEHVTSQHLVQEKDSGGNEEAGVTGNSGAKKS</sequence>
<dbReference type="EMBL" id="MU394319">
    <property type="protein sequence ID" value="KAI6086018.1"/>
    <property type="molecule type" value="Genomic_DNA"/>
</dbReference>
<dbReference type="Proteomes" id="UP001497680">
    <property type="component" value="Unassembled WGS sequence"/>
</dbReference>
<organism evidence="1 2">
    <name type="scientific">Hypoxylon rubiginosum</name>
    <dbReference type="NCBI Taxonomy" id="110542"/>
    <lineage>
        <taxon>Eukaryota</taxon>
        <taxon>Fungi</taxon>
        <taxon>Dikarya</taxon>
        <taxon>Ascomycota</taxon>
        <taxon>Pezizomycotina</taxon>
        <taxon>Sordariomycetes</taxon>
        <taxon>Xylariomycetidae</taxon>
        <taxon>Xylariales</taxon>
        <taxon>Hypoxylaceae</taxon>
        <taxon>Hypoxylon</taxon>
    </lineage>
</organism>
<name>A0ACC0D0B7_9PEZI</name>
<evidence type="ECO:0000313" key="1">
    <source>
        <dbReference type="EMBL" id="KAI6086018.1"/>
    </source>
</evidence>
<evidence type="ECO:0000313" key="2">
    <source>
        <dbReference type="Proteomes" id="UP001497680"/>
    </source>
</evidence>
<comment type="caution">
    <text evidence="1">The sequence shown here is derived from an EMBL/GenBank/DDBJ whole genome shotgun (WGS) entry which is preliminary data.</text>
</comment>
<gene>
    <name evidence="1" type="ORF">F4821DRAFT_239119</name>
</gene>